<sequence>MSQFHPIYPIWFLWVDPILTIAGMYGNLLDHDMAALAFFSNYPATERLKPFMYQIGGMGRSRLFCCVMQLAIIWADFTLLTAMYVAMRLEGRLAISDWRVEDWFSIVTTGMCTVLRALFVLGVGVNSGKGKKE</sequence>
<evidence type="ECO:0000313" key="3">
    <source>
        <dbReference type="Proteomes" id="UP001498421"/>
    </source>
</evidence>
<keyword evidence="1" id="KW-0472">Membrane</keyword>
<keyword evidence="1" id="KW-1133">Transmembrane helix</keyword>
<name>A0ABR1HFD9_9HYPO</name>
<organism evidence="2 3">
    <name type="scientific">Neonectria magnoliae</name>
    <dbReference type="NCBI Taxonomy" id="2732573"/>
    <lineage>
        <taxon>Eukaryota</taxon>
        <taxon>Fungi</taxon>
        <taxon>Dikarya</taxon>
        <taxon>Ascomycota</taxon>
        <taxon>Pezizomycotina</taxon>
        <taxon>Sordariomycetes</taxon>
        <taxon>Hypocreomycetidae</taxon>
        <taxon>Hypocreales</taxon>
        <taxon>Nectriaceae</taxon>
        <taxon>Neonectria</taxon>
    </lineage>
</organism>
<keyword evidence="3" id="KW-1185">Reference proteome</keyword>
<evidence type="ECO:0008006" key="4">
    <source>
        <dbReference type="Google" id="ProtNLM"/>
    </source>
</evidence>
<evidence type="ECO:0000256" key="1">
    <source>
        <dbReference type="SAM" id="Phobius"/>
    </source>
</evidence>
<feature type="transmembrane region" description="Helical" evidence="1">
    <location>
        <begin position="63"/>
        <end position="83"/>
    </location>
</feature>
<dbReference type="EMBL" id="JAZAVK010000149">
    <property type="protein sequence ID" value="KAK7419478.1"/>
    <property type="molecule type" value="Genomic_DNA"/>
</dbReference>
<reference evidence="2 3" key="1">
    <citation type="journal article" date="2025" name="Microbiol. Resour. Announc.">
        <title>Draft genome sequences for Neonectria magnoliae and Neonectria punicea, canker pathogens of Liriodendron tulipifera and Acer saccharum in West Virginia.</title>
        <authorList>
            <person name="Petronek H.M."/>
            <person name="Kasson M.T."/>
            <person name="Metheny A.M."/>
            <person name="Stauder C.M."/>
            <person name="Lovett B."/>
            <person name="Lynch S.C."/>
            <person name="Garnas J.R."/>
            <person name="Kasson L.R."/>
            <person name="Stajich J.E."/>
        </authorList>
    </citation>
    <scope>NUCLEOTIDE SEQUENCE [LARGE SCALE GENOMIC DNA]</scope>
    <source>
        <strain evidence="2 3">NRRL 64651</strain>
    </source>
</reference>
<comment type="caution">
    <text evidence="2">The sequence shown here is derived from an EMBL/GenBank/DDBJ whole genome shotgun (WGS) entry which is preliminary data.</text>
</comment>
<dbReference type="Proteomes" id="UP001498421">
    <property type="component" value="Unassembled WGS sequence"/>
</dbReference>
<keyword evidence="1" id="KW-0812">Transmembrane</keyword>
<accession>A0ABR1HFD9</accession>
<protein>
    <recommendedName>
        <fullName evidence="4">EXPERA domain-containing protein</fullName>
    </recommendedName>
</protein>
<feature type="transmembrane region" description="Helical" evidence="1">
    <location>
        <begin position="103"/>
        <end position="125"/>
    </location>
</feature>
<proteinExistence type="predicted"/>
<gene>
    <name evidence="2" type="ORF">QQZ08_010848</name>
</gene>
<feature type="transmembrane region" description="Helical" evidence="1">
    <location>
        <begin position="6"/>
        <end position="26"/>
    </location>
</feature>
<evidence type="ECO:0000313" key="2">
    <source>
        <dbReference type="EMBL" id="KAK7419478.1"/>
    </source>
</evidence>